<proteinExistence type="predicted"/>
<dbReference type="CDD" id="cd00130">
    <property type="entry name" value="PAS"/>
    <property type="match status" value="1"/>
</dbReference>
<feature type="domain" description="PAS" evidence="1">
    <location>
        <begin position="8"/>
        <end position="81"/>
    </location>
</feature>
<dbReference type="InterPro" id="IPR029787">
    <property type="entry name" value="Nucleotide_cyclase"/>
</dbReference>
<sequence length="312" mass="34586">MTETELSIDQLLLTALEHARDGVVVTDISTPKNAIVYANAAFLAMTGYERDKLLDKGTRFLMGSRTRPSAAALFRKALNTGSRALVTVSTVKADGNEFWNEISMAPVREADGSIRHFIGICRDVSERIAAQEALIATEMRLESSEESDHLPTFDPITNLYNRHYVEEYAEREWLLLQRQQRPLTLFLIGLEGLEMLARQRGATAVNTLLSRIAESLRNVFRRGMDLVARYDSNHFLVAASGLSWDEASPMAEHARQVLAAVLPADCGIVPHVVAVTAVPETHLSVDDMIQRACQELEQAREGGEPVRVTALD</sequence>
<dbReference type="InterPro" id="IPR035965">
    <property type="entry name" value="PAS-like_dom_sf"/>
</dbReference>
<dbReference type="NCBIfam" id="TIGR00254">
    <property type="entry name" value="GGDEF"/>
    <property type="match status" value="1"/>
</dbReference>
<dbReference type="PANTHER" id="PTHR44757">
    <property type="entry name" value="DIGUANYLATE CYCLASE DGCP"/>
    <property type="match status" value="1"/>
</dbReference>
<dbReference type="SUPFAM" id="SSF55785">
    <property type="entry name" value="PYP-like sensor domain (PAS domain)"/>
    <property type="match status" value="1"/>
</dbReference>
<dbReference type="SUPFAM" id="SSF55073">
    <property type="entry name" value="Nucleotide cyclase"/>
    <property type="match status" value="1"/>
</dbReference>
<evidence type="ECO:0000259" key="3">
    <source>
        <dbReference type="PROSITE" id="PS50887"/>
    </source>
</evidence>
<dbReference type="InterPro" id="IPR000160">
    <property type="entry name" value="GGDEF_dom"/>
</dbReference>
<feature type="domain" description="PAC" evidence="2">
    <location>
        <begin position="84"/>
        <end position="136"/>
    </location>
</feature>
<dbReference type="Pfam" id="PF00990">
    <property type="entry name" value="GGDEF"/>
    <property type="match status" value="1"/>
</dbReference>
<dbReference type="InterPro" id="IPR000014">
    <property type="entry name" value="PAS"/>
</dbReference>
<reference evidence="4" key="1">
    <citation type="submission" date="2024-05" db="EMBL/GenBank/DDBJ databases">
        <title>Genome sequencing of novel strain.</title>
        <authorList>
            <person name="Ganbat D."/>
            <person name="Ganbat S."/>
            <person name="Lee S.-J."/>
        </authorList>
    </citation>
    <scope>NUCLEOTIDE SEQUENCE</scope>
    <source>
        <strain evidence="4">SMD15-11</strain>
    </source>
</reference>
<dbReference type="InterPro" id="IPR052155">
    <property type="entry name" value="Biofilm_reg_signaling"/>
</dbReference>
<dbReference type="Pfam" id="PF13426">
    <property type="entry name" value="PAS_9"/>
    <property type="match status" value="1"/>
</dbReference>
<dbReference type="RefSeq" id="WP_369600572.1">
    <property type="nucleotide sequence ID" value="NZ_CP154858.1"/>
</dbReference>
<dbReference type="SMART" id="SM00267">
    <property type="entry name" value="GGDEF"/>
    <property type="match status" value="1"/>
</dbReference>
<protein>
    <submittedName>
        <fullName evidence="4">PAS domain-containing protein</fullName>
    </submittedName>
</protein>
<dbReference type="CDD" id="cd01949">
    <property type="entry name" value="GGDEF"/>
    <property type="match status" value="1"/>
</dbReference>
<organism evidence="4">
    <name type="scientific">Thermohahella caldifontis</name>
    <dbReference type="NCBI Taxonomy" id="3142973"/>
    <lineage>
        <taxon>Bacteria</taxon>
        <taxon>Pseudomonadati</taxon>
        <taxon>Pseudomonadota</taxon>
        <taxon>Gammaproteobacteria</taxon>
        <taxon>Oceanospirillales</taxon>
        <taxon>Hahellaceae</taxon>
        <taxon>Thermohahella</taxon>
    </lineage>
</organism>
<dbReference type="SMART" id="SM00086">
    <property type="entry name" value="PAC"/>
    <property type="match status" value="1"/>
</dbReference>
<dbReference type="PROSITE" id="PS50112">
    <property type="entry name" value="PAS"/>
    <property type="match status" value="1"/>
</dbReference>
<evidence type="ECO:0000259" key="2">
    <source>
        <dbReference type="PROSITE" id="PS50113"/>
    </source>
</evidence>
<dbReference type="KEGG" id="tcd:AAIA72_12060"/>
<dbReference type="PROSITE" id="PS50887">
    <property type="entry name" value="GGDEF"/>
    <property type="match status" value="1"/>
</dbReference>
<dbReference type="PANTHER" id="PTHR44757:SF2">
    <property type="entry name" value="BIOFILM ARCHITECTURE MAINTENANCE PROTEIN MBAA"/>
    <property type="match status" value="1"/>
</dbReference>
<evidence type="ECO:0000313" key="4">
    <source>
        <dbReference type="EMBL" id="XDT71536.1"/>
    </source>
</evidence>
<dbReference type="Gene3D" id="3.30.450.20">
    <property type="entry name" value="PAS domain"/>
    <property type="match status" value="1"/>
</dbReference>
<dbReference type="InterPro" id="IPR043128">
    <property type="entry name" value="Rev_trsase/Diguanyl_cyclase"/>
</dbReference>
<dbReference type="InterPro" id="IPR001610">
    <property type="entry name" value="PAC"/>
</dbReference>
<feature type="domain" description="GGDEF" evidence="3">
    <location>
        <begin position="181"/>
        <end position="311"/>
    </location>
</feature>
<dbReference type="InterPro" id="IPR000700">
    <property type="entry name" value="PAS-assoc_C"/>
</dbReference>
<name>A0AB39UUQ2_9GAMM</name>
<dbReference type="SMART" id="SM00091">
    <property type="entry name" value="PAS"/>
    <property type="match status" value="1"/>
</dbReference>
<dbReference type="NCBIfam" id="TIGR00229">
    <property type="entry name" value="sensory_box"/>
    <property type="match status" value="1"/>
</dbReference>
<dbReference type="EMBL" id="CP154858">
    <property type="protein sequence ID" value="XDT71536.1"/>
    <property type="molecule type" value="Genomic_DNA"/>
</dbReference>
<dbReference type="AlphaFoldDB" id="A0AB39UUQ2"/>
<evidence type="ECO:0000259" key="1">
    <source>
        <dbReference type="PROSITE" id="PS50112"/>
    </source>
</evidence>
<dbReference type="PROSITE" id="PS50113">
    <property type="entry name" value="PAC"/>
    <property type="match status" value="1"/>
</dbReference>
<gene>
    <name evidence="4" type="ORF">AAIA72_12060</name>
</gene>
<accession>A0AB39UUQ2</accession>
<dbReference type="Gene3D" id="3.30.70.270">
    <property type="match status" value="1"/>
</dbReference>